<dbReference type="GO" id="GO:0005737">
    <property type="term" value="C:cytoplasm"/>
    <property type="evidence" value="ECO:0007669"/>
    <property type="project" value="TreeGrafter"/>
</dbReference>
<evidence type="ECO:0000259" key="2">
    <source>
        <dbReference type="Pfam" id="PF10354"/>
    </source>
</evidence>
<dbReference type="AlphaFoldDB" id="A0A8H7Y7G7"/>
<dbReference type="PANTHER" id="PTHR11538:SF26">
    <property type="entry name" value="FERREDOXIN-FOLD ANTICODON-BINDING DOMAIN-CONTAINING PROTEIN 1"/>
    <property type="match status" value="1"/>
</dbReference>
<gene>
    <name evidence="3" type="ORF">JR316_000520</name>
</gene>
<comment type="caution">
    <text evidence="3">The sequence shown here is derived from an EMBL/GenBank/DDBJ whole genome shotgun (WGS) entry which is preliminary data.</text>
</comment>
<name>A0A8H7Y7G7_PSICU</name>
<feature type="compositionally biased region" description="Basic and acidic residues" evidence="1">
    <location>
        <begin position="44"/>
        <end position="59"/>
    </location>
</feature>
<evidence type="ECO:0000256" key="1">
    <source>
        <dbReference type="SAM" id="MobiDB-lite"/>
    </source>
</evidence>
<sequence>MGKAGKGLKSALLSQQSRLKAKQKLSHAAQVAEQKIFRMTGKQPRRDAARMDPTRDTKGKGKAIPQTLRPTIPFNPTDKILLIGEGNFSFSRSLILDAPIQLQSLPPNNVTATAYDSEEECFSKYPEAEGIVSFLRSKGVEVIFGVDGTRLEKHPRLKGRKWDRIVFNFPHAGELNSLFVVLPNSTSEFSGKGIADQDRNILSNQILILGFLRSAPKVLQVGPVPSIYTPRKKKRGDDDEDEEMDPIKDVVEEVDEMGNPIQFFVPSDNVTTRGTVLITLRNVIPYTQWDVPRLAKNPPLVQNGSNTKPNPKYTLLRSFQFHRNIWKGYEHRMTKGERAHGKGTTGDGGEDRTWEFCIKDEPDKDSYH</sequence>
<accession>A0A8H7Y7G7</accession>
<protein>
    <recommendedName>
        <fullName evidence="2">25S rRNA (uridine-N(3))-methyltransferase BMT5-like domain-containing protein</fullName>
    </recommendedName>
</protein>
<feature type="domain" description="25S rRNA (uridine-N(3))-methyltransferase BMT5-like" evidence="2">
    <location>
        <begin position="81"/>
        <end position="332"/>
    </location>
</feature>
<proteinExistence type="predicted"/>
<organism evidence="3">
    <name type="scientific">Psilocybe cubensis</name>
    <name type="common">Psychedelic mushroom</name>
    <name type="synonym">Stropharia cubensis</name>
    <dbReference type="NCBI Taxonomy" id="181762"/>
    <lineage>
        <taxon>Eukaryota</taxon>
        <taxon>Fungi</taxon>
        <taxon>Dikarya</taxon>
        <taxon>Basidiomycota</taxon>
        <taxon>Agaricomycotina</taxon>
        <taxon>Agaricomycetes</taxon>
        <taxon>Agaricomycetidae</taxon>
        <taxon>Agaricales</taxon>
        <taxon>Agaricineae</taxon>
        <taxon>Strophariaceae</taxon>
        <taxon>Psilocybe</taxon>
    </lineage>
</organism>
<dbReference type="InterPro" id="IPR019446">
    <property type="entry name" value="BMT5-like"/>
</dbReference>
<dbReference type="GO" id="GO:0070042">
    <property type="term" value="F:rRNA (uridine-N3-)-methyltransferase activity"/>
    <property type="evidence" value="ECO:0007669"/>
    <property type="project" value="InterPro"/>
</dbReference>
<dbReference type="EMBL" id="JAFIQS010000001">
    <property type="protein sequence ID" value="KAG5173862.1"/>
    <property type="molecule type" value="Genomic_DNA"/>
</dbReference>
<reference evidence="3" key="1">
    <citation type="submission" date="2021-02" db="EMBL/GenBank/DDBJ databases">
        <title>Psilocybe cubensis genome.</title>
        <authorList>
            <person name="Mckernan K.J."/>
            <person name="Crawford S."/>
            <person name="Trippe A."/>
            <person name="Kane L.T."/>
            <person name="Mclaughlin S."/>
        </authorList>
    </citation>
    <scope>NUCLEOTIDE SEQUENCE [LARGE SCALE GENOMIC DNA]</scope>
    <source>
        <strain evidence="3">MGC-MH-2018</strain>
    </source>
</reference>
<dbReference type="OrthoDB" id="273345at2759"/>
<evidence type="ECO:0000313" key="3">
    <source>
        <dbReference type="EMBL" id="KAG5173862.1"/>
    </source>
</evidence>
<feature type="region of interest" description="Disordered" evidence="1">
    <location>
        <begin position="41"/>
        <end position="69"/>
    </location>
</feature>
<dbReference type="Pfam" id="PF10354">
    <property type="entry name" value="BMT5-like"/>
    <property type="match status" value="1"/>
</dbReference>
<dbReference type="PANTHER" id="PTHR11538">
    <property type="entry name" value="PHENYLALANYL-TRNA SYNTHETASE"/>
    <property type="match status" value="1"/>
</dbReference>
<dbReference type="GO" id="GO:0070475">
    <property type="term" value="P:rRNA base methylation"/>
    <property type="evidence" value="ECO:0007669"/>
    <property type="project" value="InterPro"/>
</dbReference>